<name>A0A2Z5V8N0_9VIRU</name>
<dbReference type="Proteomes" id="UP000317522">
    <property type="component" value="Segment"/>
</dbReference>
<reference evidence="1" key="1">
    <citation type="submission" date="2017-10" db="EMBL/GenBank/DDBJ databases">
        <title>Ascovirus isolated from Spodoptera litura (Noctuidae: Lepidoptera) transmitted by generalist endoparasitoid Meteorus pulchricornis (Braconidae: Hymenoptera).</title>
        <authorList>
            <person name="Arai E."/>
            <person name="Ishii K."/>
            <person name="Ishii H."/>
            <person name="Kunimi Y."/>
            <person name="Inoue M.N."/>
            <person name="Makiyama N."/>
            <person name="Sagawa S."/>
            <person name="Nakai M."/>
        </authorList>
    </citation>
    <scope>NUCLEOTIDE SEQUENCE [LARGE SCALE GENOMIC DNA]</scope>
    <source>
        <strain evidence="1">ENT01</strain>
    </source>
</reference>
<proteinExistence type="predicted"/>
<accession>A0A2Z5V8N0</accession>
<evidence type="ECO:0000313" key="1">
    <source>
        <dbReference type="EMBL" id="BBB16564.1"/>
    </source>
</evidence>
<dbReference type="EMBL" id="LC332918">
    <property type="protein sequence ID" value="BBB16564.1"/>
    <property type="molecule type" value="Genomic_DNA"/>
</dbReference>
<organism evidence="1">
    <name type="scientific">Heliothis virescens ascovirus 3j</name>
    <dbReference type="NCBI Taxonomy" id="1561067"/>
    <lineage>
        <taxon>Viruses</taxon>
        <taxon>Varidnaviria</taxon>
        <taxon>Bamfordvirae</taxon>
        <taxon>Nucleocytoviricota</taxon>
        <taxon>Megaviricetes</taxon>
        <taxon>Pimascovirales</taxon>
        <taxon>Pimascovirales incertae sedis</taxon>
        <taxon>Ascoviridae</taxon>
        <taxon>Ascovirus</taxon>
    </lineage>
</organism>
<sequence length="120" mass="13910">MNAIHYENHQQLLTSISFTMLVSLSISFRVATIESMPCACPVPHSEVAETIRKVIEEETRDSRPLDCDTITFSDEQITEAATNYHRYLIRKRFGLVDFDTAVITNNLYYLHLQSPLRRLF</sequence>
<protein>
    <submittedName>
        <fullName evidence="1">Bro11</fullName>
    </submittedName>
</protein>